<dbReference type="InterPro" id="IPR052931">
    <property type="entry name" value="Prophage_regulatory_activator"/>
</dbReference>
<protein>
    <submittedName>
        <fullName evidence="1">AlpA family transcriptional regulator</fullName>
    </submittedName>
</protein>
<organism evidence="1 2">
    <name type="scientific">Luteimonas flava</name>
    <dbReference type="NCBI Taxonomy" id="3115822"/>
    <lineage>
        <taxon>Bacteria</taxon>
        <taxon>Pseudomonadati</taxon>
        <taxon>Pseudomonadota</taxon>
        <taxon>Gammaproteobacteria</taxon>
        <taxon>Lysobacterales</taxon>
        <taxon>Lysobacteraceae</taxon>
        <taxon>Luteimonas</taxon>
    </lineage>
</organism>
<gene>
    <name evidence="1" type="ORF">V3391_00905</name>
</gene>
<dbReference type="EMBL" id="JAZHBM010000001">
    <property type="protein sequence ID" value="MEF3080774.1"/>
    <property type="molecule type" value="Genomic_DNA"/>
</dbReference>
<name>A0ABU7W9Y2_9GAMM</name>
<reference evidence="1 2" key="1">
    <citation type="submission" date="2024-01" db="EMBL/GenBank/DDBJ databases">
        <title>Novel species of the genus Luteimonas isolated from rivers.</title>
        <authorList>
            <person name="Lu H."/>
        </authorList>
    </citation>
    <scope>NUCLEOTIDE SEQUENCE [LARGE SCALE GENOMIC DNA]</scope>
    <source>
        <strain evidence="1 2">SMYT11W</strain>
    </source>
</reference>
<dbReference type="InterPro" id="IPR010260">
    <property type="entry name" value="AlpA"/>
</dbReference>
<dbReference type="PANTHER" id="PTHR36154">
    <property type="entry name" value="DNA-BINDING TRANSCRIPTIONAL ACTIVATOR ALPA"/>
    <property type="match status" value="1"/>
</dbReference>
<dbReference type="PANTHER" id="PTHR36154:SF1">
    <property type="entry name" value="DNA-BINDING TRANSCRIPTIONAL ACTIVATOR ALPA"/>
    <property type="match status" value="1"/>
</dbReference>
<sequence length="78" mass="8845">MQDQNTTAHTAPRRLIRMPEVQRLTGLGRTTIYKLIDAGTFPRQRKVTPTVVVWPEHEVAAWIARVLDGHTEGEQRAA</sequence>
<comment type="caution">
    <text evidence="1">The sequence shown here is derived from an EMBL/GenBank/DDBJ whole genome shotgun (WGS) entry which is preliminary data.</text>
</comment>
<evidence type="ECO:0000313" key="1">
    <source>
        <dbReference type="EMBL" id="MEF3080774.1"/>
    </source>
</evidence>
<accession>A0ABU7W9Y2</accession>
<dbReference type="InterPro" id="IPR009061">
    <property type="entry name" value="DNA-bd_dom_put_sf"/>
</dbReference>
<proteinExistence type="predicted"/>
<dbReference type="RefSeq" id="WP_332076539.1">
    <property type="nucleotide sequence ID" value="NZ_JAZHBM010000001.1"/>
</dbReference>
<dbReference type="Pfam" id="PF05930">
    <property type="entry name" value="Phage_AlpA"/>
    <property type="match status" value="1"/>
</dbReference>
<dbReference type="Proteomes" id="UP001358324">
    <property type="component" value="Unassembled WGS sequence"/>
</dbReference>
<evidence type="ECO:0000313" key="2">
    <source>
        <dbReference type="Proteomes" id="UP001358324"/>
    </source>
</evidence>
<dbReference type="Gene3D" id="1.10.238.160">
    <property type="match status" value="1"/>
</dbReference>
<keyword evidence="2" id="KW-1185">Reference proteome</keyword>
<dbReference type="SUPFAM" id="SSF46955">
    <property type="entry name" value="Putative DNA-binding domain"/>
    <property type="match status" value="1"/>
</dbReference>